<dbReference type="RefSeq" id="WP_183365670.1">
    <property type="nucleotide sequence ID" value="NZ_JACIEZ010000002.1"/>
</dbReference>
<evidence type="ECO:0000313" key="3">
    <source>
        <dbReference type="Proteomes" id="UP000528286"/>
    </source>
</evidence>
<proteinExistence type="predicted"/>
<dbReference type="SUPFAM" id="SSF47413">
    <property type="entry name" value="lambda repressor-like DNA-binding domains"/>
    <property type="match status" value="1"/>
</dbReference>
<reference evidence="2 3" key="1">
    <citation type="submission" date="2020-08" db="EMBL/GenBank/DDBJ databases">
        <title>Genomic Encyclopedia of Type Strains, Phase IV (KMG-IV): sequencing the most valuable type-strain genomes for metagenomic binning, comparative biology and taxonomic classification.</title>
        <authorList>
            <person name="Goeker M."/>
        </authorList>
    </citation>
    <scope>NUCLEOTIDE SEQUENCE [LARGE SCALE GENOMIC DNA]</scope>
    <source>
        <strain evidence="2 3">DSM 29853</strain>
    </source>
</reference>
<dbReference type="EMBL" id="JACIEZ010000002">
    <property type="protein sequence ID" value="MBB4064449.1"/>
    <property type="molecule type" value="Genomic_DNA"/>
</dbReference>
<dbReference type="CDD" id="cd00093">
    <property type="entry name" value="HTH_XRE"/>
    <property type="match status" value="1"/>
</dbReference>
<sequence length="110" mass="12066">MSVDWKTLRADLPAEVQERLDHLRLARRLGRALSDLRKEARLSQQQIAESAKMTQNTVSRIEKADDILLSSLARYMQALGGTAEIVLKDGAGRTRLVTVDVAPPAGEGAQ</sequence>
<dbReference type="InterPro" id="IPR001387">
    <property type="entry name" value="Cro/C1-type_HTH"/>
</dbReference>
<dbReference type="Pfam" id="PF13560">
    <property type="entry name" value="HTH_31"/>
    <property type="match status" value="1"/>
</dbReference>
<dbReference type="Proteomes" id="UP000528286">
    <property type="component" value="Unassembled WGS sequence"/>
</dbReference>
<dbReference type="Gene3D" id="1.10.260.40">
    <property type="entry name" value="lambda repressor-like DNA-binding domains"/>
    <property type="match status" value="1"/>
</dbReference>
<comment type="caution">
    <text evidence="2">The sequence shown here is derived from an EMBL/GenBank/DDBJ whole genome shotgun (WGS) entry which is preliminary data.</text>
</comment>
<dbReference type="SMART" id="SM00530">
    <property type="entry name" value="HTH_XRE"/>
    <property type="match status" value="1"/>
</dbReference>
<feature type="domain" description="HTH cro/C1-type" evidence="1">
    <location>
        <begin position="33"/>
        <end position="86"/>
    </location>
</feature>
<dbReference type="InterPro" id="IPR010982">
    <property type="entry name" value="Lambda_DNA-bd_dom_sf"/>
</dbReference>
<protein>
    <submittedName>
        <fullName evidence="2">Transcriptional regulator with XRE-family HTH domain</fullName>
    </submittedName>
</protein>
<name>A0A7W6NKD5_9HYPH</name>
<accession>A0A7W6NKD5</accession>
<organism evidence="2 3">
    <name type="scientific">Gellertiella hungarica</name>
    <dbReference type="NCBI Taxonomy" id="1572859"/>
    <lineage>
        <taxon>Bacteria</taxon>
        <taxon>Pseudomonadati</taxon>
        <taxon>Pseudomonadota</taxon>
        <taxon>Alphaproteobacteria</taxon>
        <taxon>Hyphomicrobiales</taxon>
        <taxon>Rhizobiaceae</taxon>
        <taxon>Gellertiella</taxon>
    </lineage>
</organism>
<evidence type="ECO:0000313" key="2">
    <source>
        <dbReference type="EMBL" id="MBB4064449.1"/>
    </source>
</evidence>
<dbReference type="AlphaFoldDB" id="A0A7W6NKD5"/>
<gene>
    <name evidence="2" type="ORF">GGR23_001626</name>
</gene>
<dbReference type="PROSITE" id="PS50943">
    <property type="entry name" value="HTH_CROC1"/>
    <property type="match status" value="1"/>
</dbReference>
<dbReference type="GO" id="GO:0003677">
    <property type="term" value="F:DNA binding"/>
    <property type="evidence" value="ECO:0007669"/>
    <property type="project" value="InterPro"/>
</dbReference>
<keyword evidence="3" id="KW-1185">Reference proteome</keyword>
<evidence type="ECO:0000259" key="1">
    <source>
        <dbReference type="PROSITE" id="PS50943"/>
    </source>
</evidence>